<keyword evidence="5" id="KW-1015">Disulfide bond</keyword>
<accession>A0A3P8QSN7</accession>
<dbReference type="PROSITE" id="PS50261">
    <property type="entry name" value="G_PROTEIN_RECEP_F2_4"/>
    <property type="match status" value="1"/>
</dbReference>
<dbReference type="PRINTS" id="PR00249">
    <property type="entry name" value="GPCRSECRETIN"/>
</dbReference>
<keyword evidence="2 7" id="KW-0812">Transmembrane</keyword>
<evidence type="ECO:0000259" key="8">
    <source>
        <dbReference type="PROSITE" id="PS50221"/>
    </source>
</evidence>
<keyword evidence="4 7" id="KW-0472">Membrane</keyword>
<keyword evidence="11" id="KW-1185">Reference proteome</keyword>
<dbReference type="InterPro" id="IPR017981">
    <property type="entry name" value="GPCR_2-like_7TM"/>
</dbReference>
<dbReference type="Proteomes" id="UP000265100">
    <property type="component" value="Chromosome 1"/>
</dbReference>
<feature type="region of interest" description="Disordered" evidence="6">
    <location>
        <begin position="636"/>
        <end position="657"/>
    </location>
</feature>
<dbReference type="SMART" id="SM00303">
    <property type="entry name" value="GPS"/>
    <property type="match status" value="1"/>
</dbReference>
<evidence type="ECO:0000256" key="4">
    <source>
        <dbReference type="ARBA" id="ARBA00023136"/>
    </source>
</evidence>
<dbReference type="GO" id="GO:0007166">
    <property type="term" value="P:cell surface receptor signaling pathway"/>
    <property type="evidence" value="ECO:0007669"/>
    <property type="project" value="InterPro"/>
</dbReference>
<dbReference type="Pfam" id="PF01825">
    <property type="entry name" value="GPS"/>
    <property type="match status" value="1"/>
</dbReference>
<dbReference type="InterPro" id="IPR000203">
    <property type="entry name" value="GPS"/>
</dbReference>
<evidence type="ECO:0000256" key="1">
    <source>
        <dbReference type="ARBA" id="ARBA00004141"/>
    </source>
</evidence>
<evidence type="ECO:0000313" key="10">
    <source>
        <dbReference type="Ensembl" id="ENSACLP00000032533.2"/>
    </source>
</evidence>
<dbReference type="Pfam" id="PF00002">
    <property type="entry name" value="7tm_2"/>
    <property type="match status" value="1"/>
</dbReference>
<reference evidence="10" key="2">
    <citation type="submission" date="2025-08" db="UniProtKB">
        <authorList>
            <consortium name="Ensembl"/>
        </authorList>
    </citation>
    <scope>IDENTIFICATION</scope>
</reference>
<dbReference type="InterPro" id="IPR000832">
    <property type="entry name" value="GPCR_2_secretin-like"/>
</dbReference>
<evidence type="ECO:0000256" key="6">
    <source>
        <dbReference type="SAM" id="MobiDB-lite"/>
    </source>
</evidence>
<dbReference type="GO" id="GO:0007189">
    <property type="term" value="P:adenylate cyclase-activating G protein-coupled receptor signaling pathway"/>
    <property type="evidence" value="ECO:0007669"/>
    <property type="project" value="TreeGrafter"/>
</dbReference>
<comment type="subcellular location">
    <subcellularLocation>
        <location evidence="1">Membrane</location>
        <topology evidence="1">Multi-pass membrane protein</topology>
    </subcellularLocation>
</comment>
<feature type="transmembrane region" description="Helical" evidence="7">
    <location>
        <begin position="572"/>
        <end position="594"/>
    </location>
</feature>
<evidence type="ECO:0000259" key="9">
    <source>
        <dbReference type="PROSITE" id="PS50261"/>
    </source>
</evidence>
<evidence type="ECO:0000256" key="3">
    <source>
        <dbReference type="ARBA" id="ARBA00022989"/>
    </source>
</evidence>
<evidence type="ECO:0000256" key="7">
    <source>
        <dbReference type="SAM" id="Phobius"/>
    </source>
</evidence>
<protein>
    <recommendedName>
        <fullName evidence="12">Adhesion G protein-coupled receptor G1</fullName>
    </recommendedName>
</protein>
<dbReference type="Ensembl" id="ENSACLT00000033296.2">
    <property type="protein sequence ID" value="ENSACLP00000032533.2"/>
    <property type="gene ID" value="ENSACLG00000022031.2"/>
</dbReference>
<dbReference type="GO" id="GO:0005886">
    <property type="term" value="C:plasma membrane"/>
    <property type="evidence" value="ECO:0007669"/>
    <property type="project" value="TreeGrafter"/>
</dbReference>
<reference evidence="10" key="3">
    <citation type="submission" date="2025-09" db="UniProtKB">
        <authorList>
            <consortium name="Ensembl"/>
        </authorList>
    </citation>
    <scope>IDENTIFICATION</scope>
</reference>
<dbReference type="GO" id="GO:0004930">
    <property type="term" value="F:G protein-coupled receptor activity"/>
    <property type="evidence" value="ECO:0007669"/>
    <property type="project" value="InterPro"/>
</dbReference>
<dbReference type="GeneTree" id="ENSGT00940000154285"/>
<evidence type="ECO:0000256" key="2">
    <source>
        <dbReference type="ARBA" id="ARBA00022692"/>
    </source>
</evidence>
<dbReference type="Gene3D" id="1.20.1070.10">
    <property type="entry name" value="Rhodopsin 7-helix transmembrane proteins"/>
    <property type="match status" value="1"/>
</dbReference>
<name>A0A3P8QSN7_ASTCA</name>
<dbReference type="InterPro" id="IPR057244">
    <property type="entry name" value="GAIN_B"/>
</dbReference>
<dbReference type="Gene3D" id="2.60.220.50">
    <property type="match status" value="1"/>
</dbReference>
<evidence type="ECO:0000313" key="11">
    <source>
        <dbReference type="Proteomes" id="UP000265100"/>
    </source>
</evidence>
<evidence type="ECO:0008006" key="12">
    <source>
        <dbReference type="Google" id="ProtNLM"/>
    </source>
</evidence>
<dbReference type="OMA" id="CVWVGAL"/>
<dbReference type="PROSITE" id="PS50221">
    <property type="entry name" value="GAIN_B"/>
    <property type="match status" value="1"/>
</dbReference>
<proteinExistence type="predicted"/>
<feature type="transmembrane region" description="Helical" evidence="7">
    <location>
        <begin position="482"/>
        <end position="502"/>
    </location>
</feature>
<dbReference type="PANTHER" id="PTHR12011">
    <property type="entry name" value="ADHESION G-PROTEIN COUPLED RECEPTOR"/>
    <property type="match status" value="1"/>
</dbReference>
<dbReference type="PANTHER" id="PTHR12011:SF435">
    <property type="entry name" value="ADHESION G PROTEIN-COUPLED RECEPTOR G1-RELATED"/>
    <property type="match status" value="1"/>
</dbReference>
<dbReference type="AlphaFoldDB" id="A0A3P8QSN7"/>
<evidence type="ECO:0000256" key="5">
    <source>
        <dbReference type="ARBA" id="ARBA00023157"/>
    </source>
</evidence>
<organism evidence="10 11">
    <name type="scientific">Astatotilapia calliptera</name>
    <name type="common">Eastern happy</name>
    <name type="synonym">Chromis callipterus</name>
    <dbReference type="NCBI Taxonomy" id="8154"/>
    <lineage>
        <taxon>Eukaryota</taxon>
        <taxon>Metazoa</taxon>
        <taxon>Chordata</taxon>
        <taxon>Craniata</taxon>
        <taxon>Vertebrata</taxon>
        <taxon>Euteleostomi</taxon>
        <taxon>Actinopterygii</taxon>
        <taxon>Neopterygii</taxon>
        <taxon>Teleostei</taxon>
        <taxon>Neoteleostei</taxon>
        <taxon>Acanthomorphata</taxon>
        <taxon>Ovalentaria</taxon>
        <taxon>Cichlomorphae</taxon>
        <taxon>Cichliformes</taxon>
        <taxon>Cichlidae</taxon>
        <taxon>African cichlids</taxon>
        <taxon>Pseudocrenilabrinae</taxon>
        <taxon>Haplochromini</taxon>
        <taxon>Astatotilapia</taxon>
    </lineage>
</organism>
<feature type="transmembrane region" description="Helical" evidence="7">
    <location>
        <begin position="378"/>
        <end position="398"/>
    </location>
</feature>
<sequence>MVSNIWIPLSSSRPEQMLATELQPMDNLKFALFLIILTTVSSNNDNDLDWNFCGTWHHGNNPLSLNLNISTGCKGISISASESFLSINGQITAQCRRSEVITFKHLGLESGEDIKFCLDWEPLLDQLMLTVGEKKLILCSPASLQDSCCTDLSDGPNTQGADYGILNTEINHDFITDKTRMAYNFQAHSTNYTELCEQAKWESGPNKCAEPPYAHKSDVEMKEDFKGHSVTSPAIAGRPVKSNITVHLPAALKQAVKNVSNVACTFFKNISLLQEAHKTAKPINDVVEITVENEIIRNLPEPIRIDFYHEAVSKRKTRACVSWDTRKDSLQVNWSKDGCKTEQSGENHTVCQCNHLTYFTVLVDLNRQPVPHLLELTVITYLGCAVSLISCVALIIYLCRKRRRSKEQSLPIHVGLAVSLAFLSLIFFFNGVLANVGGESVCTWVGAVLHYALLCSFAWMGIEVLHTFWLVYMVFTPRLKPYIWNLVGFALPAVPVVILAPIGDIYGLIEVPPSEDPENPYKMCWMDINENKGWLAFCLTNMMTLALLVSSGLVMLFLVYRQIRTRDEWKQNRVAFLSIWGLSCLYGTTWGLAFLKFEPISTFILFITCILNSFQGFFLMLRFCMLDWMQKQAGGSGLGSSSTGSTRQHMLQAQEKS</sequence>
<keyword evidence="3 7" id="KW-1133">Transmembrane helix</keyword>
<feature type="domain" description="GAIN-B" evidence="8">
    <location>
        <begin position="221"/>
        <end position="369"/>
    </location>
</feature>
<feature type="transmembrane region" description="Helical" evidence="7">
    <location>
        <begin position="449"/>
        <end position="475"/>
    </location>
</feature>
<gene>
    <name evidence="10" type="primary">ADGRG1</name>
</gene>
<feature type="domain" description="G-protein coupled receptors family 2 profile 2" evidence="9">
    <location>
        <begin position="376"/>
        <end position="627"/>
    </location>
</feature>
<dbReference type="Bgee" id="ENSACLG00000022031">
    <property type="expression patterns" value="Expressed in spleen and 5 other cell types or tissues"/>
</dbReference>
<feature type="transmembrane region" description="Helical" evidence="7">
    <location>
        <begin position="534"/>
        <end position="560"/>
    </location>
</feature>
<dbReference type="InterPro" id="IPR046338">
    <property type="entry name" value="GAIN_dom_sf"/>
</dbReference>
<dbReference type="FunFam" id="1.20.1070.10:FF:000493">
    <property type="entry name" value="Adhesion G protein-coupled receptor G1"/>
    <property type="match status" value="1"/>
</dbReference>
<feature type="transmembrane region" description="Helical" evidence="7">
    <location>
        <begin position="600"/>
        <end position="621"/>
    </location>
</feature>
<reference evidence="10" key="1">
    <citation type="submission" date="2018-05" db="EMBL/GenBank/DDBJ databases">
        <authorList>
            <person name="Datahose"/>
        </authorList>
    </citation>
    <scope>NUCLEOTIDE SEQUENCE</scope>
</reference>
<feature type="transmembrane region" description="Helical" evidence="7">
    <location>
        <begin position="410"/>
        <end position="429"/>
    </location>
</feature>